<accession>A0A914HVY6</accession>
<dbReference type="Gene3D" id="1.10.260.40">
    <property type="entry name" value="lambda repressor-like DNA-binding domains"/>
    <property type="match status" value="1"/>
</dbReference>
<dbReference type="Proteomes" id="UP000887572">
    <property type="component" value="Unplaced"/>
</dbReference>
<name>A0A914HVY6_GLORO</name>
<dbReference type="InterPro" id="IPR048564">
    <property type="entry name" value="CYNS_N"/>
</dbReference>
<feature type="domain" description="Cyanate hydratase N-terminal" evidence="1">
    <location>
        <begin position="17"/>
        <end position="68"/>
    </location>
</feature>
<dbReference type="GO" id="GO:0005634">
    <property type="term" value="C:nucleus"/>
    <property type="evidence" value="ECO:0007669"/>
    <property type="project" value="UniProtKB-ARBA"/>
</dbReference>
<proteinExistence type="predicted"/>
<evidence type="ECO:0000313" key="2">
    <source>
        <dbReference type="Proteomes" id="UP000887572"/>
    </source>
</evidence>
<reference evidence="3" key="1">
    <citation type="submission" date="2022-11" db="UniProtKB">
        <authorList>
            <consortium name="WormBaseParasite"/>
        </authorList>
    </citation>
    <scope>IDENTIFICATION</scope>
</reference>
<evidence type="ECO:0000259" key="1">
    <source>
        <dbReference type="Pfam" id="PF21291"/>
    </source>
</evidence>
<dbReference type="WBParaSite" id="Gr19_v10_g4270.t1">
    <property type="protein sequence ID" value="Gr19_v10_g4270.t1"/>
    <property type="gene ID" value="Gr19_v10_g4270"/>
</dbReference>
<dbReference type="GO" id="GO:0003677">
    <property type="term" value="F:DNA binding"/>
    <property type="evidence" value="ECO:0007669"/>
    <property type="project" value="InterPro"/>
</dbReference>
<dbReference type="Pfam" id="PF21291">
    <property type="entry name" value="CYNS_N"/>
    <property type="match status" value="1"/>
</dbReference>
<dbReference type="InterPro" id="IPR010982">
    <property type="entry name" value="Lambda_DNA-bd_dom_sf"/>
</dbReference>
<organism evidence="2 3">
    <name type="scientific">Globodera rostochiensis</name>
    <name type="common">Golden nematode worm</name>
    <name type="synonym">Heterodera rostochiensis</name>
    <dbReference type="NCBI Taxonomy" id="31243"/>
    <lineage>
        <taxon>Eukaryota</taxon>
        <taxon>Metazoa</taxon>
        <taxon>Ecdysozoa</taxon>
        <taxon>Nematoda</taxon>
        <taxon>Chromadorea</taxon>
        <taxon>Rhabditida</taxon>
        <taxon>Tylenchina</taxon>
        <taxon>Tylenchomorpha</taxon>
        <taxon>Tylenchoidea</taxon>
        <taxon>Heteroderidae</taxon>
        <taxon>Heteroderinae</taxon>
        <taxon>Globodera</taxon>
    </lineage>
</organism>
<dbReference type="AlphaFoldDB" id="A0A914HVY6"/>
<evidence type="ECO:0000313" key="3">
    <source>
        <dbReference type="WBParaSite" id="Gr19_v10_g4270.t1"/>
    </source>
</evidence>
<dbReference type="SUPFAM" id="SSF47413">
    <property type="entry name" value="lambda repressor-like DNA-binding domains"/>
    <property type="match status" value="1"/>
</dbReference>
<sequence length="92" mass="9847">MANISSAQLLSAPIKSRHEVIEQIYAQKVRLGLRWAAVAAQIGLSKEWTTAACLGQMQMNAEEADKLVASSNCRPSPNCGSKLLGVAHTPQT</sequence>
<protein>
    <submittedName>
        <fullName evidence="3">Cyanate hydratase</fullName>
    </submittedName>
</protein>
<keyword evidence="2" id="KW-1185">Reference proteome</keyword>